<evidence type="ECO:0000313" key="3">
    <source>
        <dbReference type="Proteomes" id="UP000198318"/>
    </source>
</evidence>
<feature type="domain" description="ScoMcrA-like N-terminal head" evidence="1">
    <location>
        <begin position="6"/>
        <end position="89"/>
    </location>
</feature>
<protein>
    <recommendedName>
        <fullName evidence="1">ScoMcrA-like N-terminal head domain-containing protein</fullName>
    </recommendedName>
</protein>
<sequence length="94" mass="10541">MNLSLITREAVLAAMAECDHVGRDRFLEIYGFERARRYVLRHDGVHYDSKAIIGVAHRYVTGHPLTAGEFSGGRRTVGRLLTRLGFDVVTDGPR</sequence>
<dbReference type="InterPro" id="IPR058807">
    <property type="entry name" value="ScoMcrA_N"/>
</dbReference>
<dbReference type="RefSeq" id="WP_179271925.1">
    <property type="nucleotide sequence ID" value="NZ_FZOR01000078.1"/>
</dbReference>
<evidence type="ECO:0000313" key="2">
    <source>
        <dbReference type="EMBL" id="SNT62791.1"/>
    </source>
</evidence>
<dbReference type="AlphaFoldDB" id="A0A239P6U6"/>
<name>A0A239P6U6_9ACTN</name>
<gene>
    <name evidence="2" type="ORF">SAMN05443665_10782</name>
</gene>
<dbReference type="Proteomes" id="UP000198318">
    <property type="component" value="Unassembled WGS sequence"/>
</dbReference>
<reference evidence="2 3" key="1">
    <citation type="submission" date="2017-06" db="EMBL/GenBank/DDBJ databases">
        <authorList>
            <person name="Kim H.J."/>
            <person name="Triplett B.A."/>
        </authorList>
    </citation>
    <scope>NUCLEOTIDE SEQUENCE [LARGE SCALE GENOMIC DNA]</scope>
    <source>
        <strain evidence="2 3">DSM 44715</strain>
    </source>
</reference>
<proteinExistence type="predicted"/>
<dbReference type="EMBL" id="FZOR01000078">
    <property type="protein sequence ID" value="SNT62791.1"/>
    <property type="molecule type" value="Genomic_DNA"/>
</dbReference>
<organism evidence="2 3">
    <name type="scientific">Actinomadura meyerae</name>
    <dbReference type="NCBI Taxonomy" id="240840"/>
    <lineage>
        <taxon>Bacteria</taxon>
        <taxon>Bacillati</taxon>
        <taxon>Actinomycetota</taxon>
        <taxon>Actinomycetes</taxon>
        <taxon>Streptosporangiales</taxon>
        <taxon>Thermomonosporaceae</taxon>
        <taxon>Actinomadura</taxon>
    </lineage>
</organism>
<accession>A0A239P6U6</accession>
<evidence type="ECO:0000259" key="1">
    <source>
        <dbReference type="Pfam" id="PF26345"/>
    </source>
</evidence>
<dbReference type="Pfam" id="PF26345">
    <property type="entry name" value="ScoMcrA_N"/>
    <property type="match status" value="1"/>
</dbReference>
<keyword evidence="3" id="KW-1185">Reference proteome</keyword>